<protein>
    <submittedName>
        <fullName evidence="2">Uncharacterized protein</fullName>
    </submittedName>
</protein>
<reference evidence="2" key="1">
    <citation type="submission" date="2017-02" db="UniProtKB">
        <authorList>
            <consortium name="WormBaseParasite"/>
        </authorList>
    </citation>
    <scope>IDENTIFICATION</scope>
</reference>
<evidence type="ECO:0000313" key="2">
    <source>
        <dbReference type="WBParaSite" id="SPAL_0000726300.1"/>
    </source>
</evidence>
<proteinExistence type="predicted"/>
<sequence>MNSIFKRRSVTFADHPEILKYEIDENYSPKFEVRVPFYRKCNDDDFEEKVRSVTLRRCPSTKTGNDIRKRFSISGPVFDSSILIDRRHTFCHDDTPKRSSYFDTNNNNTNPKETTPHYDQPRYIKNRLQPTPFHMTKHVTECISEFQTCLDKLLSARHILANDTSLPKECTDYLLQAIEKVSGNARNRL</sequence>
<dbReference type="WBParaSite" id="SPAL_0000726300.1">
    <property type="protein sequence ID" value="SPAL_0000726300.1"/>
    <property type="gene ID" value="SPAL_0000726300"/>
</dbReference>
<name>A0A0N5BMY0_STREA</name>
<dbReference type="STRING" id="174720.A0A0N5BMY0"/>
<accession>A0A0N5BMY0</accession>
<dbReference type="AlphaFoldDB" id="A0A0N5BMY0"/>
<dbReference type="Proteomes" id="UP000046392">
    <property type="component" value="Unplaced"/>
</dbReference>
<organism evidence="1 2">
    <name type="scientific">Strongyloides papillosus</name>
    <name type="common">Intestinal threadworm</name>
    <dbReference type="NCBI Taxonomy" id="174720"/>
    <lineage>
        <taxon>Eukaryota</taxon>
        <taxon>Metazoa</taxon>
        <taxon>Ecdysozoa</taxon>
        <taxon>Nematoda</taxon>
        <taxon>Chromadorea</taxon>
        <taxon>Rhabditida</taxon>
        <taxon>Tylenchina</taxon>
        <taxon>Panagrolaimomorpha</taxon>
        <taxon>Strongyloidoidea</taxon>
        <taxon>Strongyloididae</taxon>
        <taxon>Strongyloides</taxon>
    </lineage>
</organism>
<evidence type="ECO:0000313" key="1">
    <source>
        <dbReference type="Proteomes" id="UP000046392"/>
    </source>
</evidence>
<keyword evidence="1" id="KW-1185">Reference proteome</keyword>